<accession>A0A813YWR0</accession>
<dbReference type="AlphaFoldDB" id="A0A813YWR0"/>
<dbReference type="OrthoDB" id="2015116at2759"/>
<dbReference type="EMBL" id="CAJNOU010000152">
    <property type="protein sequence ID" value="CAF0890109.1"/>
    <property type="molecule type" value="Genomic_DNA"/>
</dbReference>
<feature type="transmembrane region" description="Helical" evidence="1">
    <location>
        <begin position="266"/>
        <end position="284"/>
    </location>
</feature>
<dbReference type="EMBL" id="CAJNOO010000185">
    <property type="protein sequence ID" value="CAF0847296.1"/>
    <property type="molecule type" value="Genomic_DNA"/>
</dbReference>
<proteinExistence type="predicted"/>
<name>A0A813YWR0_9BILA</name>
<keyword evidence="1" id="KW-0472">Membrane</keyword>
<dbReference type="Proteomes" id="UP000663882">
    <property type="component" value="Unassembled WGS sequence"/>
</dbReference>
<evidence type="ECO:0000256" key="1">
    <source>
        <dbReference type="SAM" id="Phobius"/>
    </source>
</evidence>
<evidence type="ECO:0000313" key="2">
    <source>
        <dbReference type="EMBL" id="CAF0847296.1"/>
    </source>
</evidence>
<gene>
    <name evidence="2" type="ORF">RFH988_LOCUS6269</name>
    <name evidence="3" type="ORF">SEV965_LOCUS5088</name>
</gene>
<reference evidence="3" key="1">
    <citation type="submission" date="2021-02" db="EMBL/GenBank/DDBJ databases">
        <authorList>
            <person name="Nowell W R."/>
        </authorList>
    </citation>
    <scope>NUCLEOTIDE SEQUENCE</scope>
</reference>
<keyword evidence="1" id="KW-1133">Transmembrane helix</keyword>
<keyword evidence="1" id="KW-0812">Transmembrane</keyword>
<organism evidence="3 4">
    <name type="scientific">Rotaria sordida</name>
    <dbReference type="NCBI Taxonomy" id="392033"/>
    <lineage>
        <taxon>Eukaryota</taxon>
        <taxon>Metazoa</taxon>
        <taxon>Spiralia</taxon>
        <taxon>Gnathifera</taxon>
        <taxon>Rotifera</taxon>
        <taxon>Eurotatoria</taxon>
        <taxon>Bdelloidea</taxon>
        <taxon>Philodinida</taxon>
        <taxon>Philodinidae</taxon>
        <taxon>Rotaria</taxon>
    </lineage>
</organism>
<sequence length="297" mass="32392">MDSIKIEWQKKSANEVHILPNRQYFKKQSIHSLDSQEIKPKKKKVRFNFRTPSGKEQAFENTENSHSRIDRTQKSSFVDYDYTSSSTRIFTSEFLETDGKKNCSTRSKIITIIILIFIILTVAIVVGVVVGVTKSQQNTSEVTTIKNGTTFSVSTTTTTALVSSISIGNQSGPPCSSYTTINDPSRNVAQVSLYGPCDTGSPFNTSNGGSWIRFIGTGGTTLSLVEPTTSQCGGYSGGWINGTLPTTVGTVANATVCFRINKVSCLVIVYVSVINCGGFFVYFLPPVRICNGRYCTA</sequence>
<protein>
    <submittedName>
        <fullName evidence="3">Uncharacterized protein</fullName>
    </submittedName>
</protein>
<dbReference type="Proteomes" id="UP000663889">
    <property type="component" value="Unassembled WGS sequence"/>
</dbReference>
<comment type="caution">
    <text evidence="3">The sequence shown here is derived from an EMBL/GenBank/DDBJ whole genome shotgun (WGS) entry which is preliminary data.</text>
</comment>
<evidence type="ECO:0000313" key="4">
    <source>
        <dbReference type="Proteomes" id="UP000663889"/>
    </source>
</evidence>
<feature type="transmembrane region" description="Helical" evidence="1">
    <location>
        <begin position="109"/>
        <end position="132"/>
    </location>
</feature>
<evidence type="ECO:0000313" key="3">
    <source>
        <dbReference type="EMBL" id="CAF0890109.1"/>
    </source>
</evidence>